<dbReference type="AlphaFoldDB" id="A0A225UZJ2"/>
<reference evidence="2" key="1">
    <citation type="submission" date="2017-03" db="EMBL/GenBank/DDBJ databases">
        <title>Phytopthora megakarya and P. palmivora, two closely related causual agents of cacao black pod achieved similar genome size and gene model numbers by different mechanisms.</title>
        <authorList>
            <person name="Ali S."/>
            <person name="Shao J."/>
            <person name="Larry D.J."/>
            <person name="Kronmiller B."/>
            <person name="Shen D."/>
            <person name="Strem M.D."/>
            <person name="Melnick R.L."/>
            <person name="Guiltinan M.J."/>
            <person name="Tyler B.M."/>
            <person name="Meinhardt L.W."/>
            <person name="Bailey B.A."/>
        </authorList>
    </citation>
    <scope>NUCLEOTIDE SEQUENCE [LARGE SCALE GENOMIC DNA]</scope>
    <source>
        <strain evidence="2">zdho120</strain>
    </source>
</reference>
<accession>A0A225UZJ2</accession>
<gene>
    <name evidence="1" type="ORF">PHMEG_00031079</name>
</gene>
<sequence length="114" mass="13293">MGSGTHVDSQTLFSRYDTKSTHLQKRLSNRGNRNHSLQSEVFLDESYCNVNHVAGKTWLSEDKFTKLNITLKQYREFNLHVDGVNYHKRQEDPAPTRSSLKADIQTWLFRHGEV</sequence>
<evidence type="ECO:0000313" key="2">
    <source>
        <dbReference type="Proteomes" id="UP000198211"/>
    </source>
</evidence>
<comment type="caution">
    <text evidence="1">The sequence shown here is derived from an EMBL/GenBank/DDBJ whole genome shotgun (WGS) entry which is preliminary data.</text>
</comment>
<organism evidence="1 2">
    <name type="scientific">Phytophthora megakarya</name>
    <dbReference type="NCBI Taxonomy" id="4795"/>
    <lineage>
        <taxon>Eukaryota</taxon>
        <taxon>Sar</taxon>
        <taxon>Stramenopiles</taxon>
        <taxon>Oomycota</taxon>
        <taxon>Peronosporomycetes</taxon>
        <taxon>Peronosporales</taxon>
        <taxon>Peronosporaceae</taxon>
        <taxon>Phytophthora</taxon>
    </lineage>
</organism>
<keyword evidence="2" id="KW-1185">Reference proteome</keyword>
<dbReference type="EMBL" id="NBNE01009626">
    <property type="protein sequence ID" value="OWY98207.1"/>
    <property type="molecule type" value="Genomic_DNA"/>
</dbReference>
<name>A0A225UZJ2_9STRA</name>
<dbReference type="OrthoDB" id="2441967at2759"/>
<evidence type="ECO:0000313" key="1">
    <source>
        <dbReference type="EMBL" id="OWY98207.1"/>
    </source>
</evidence>
<protein>
    <submittedName>
        <fullName evidence="1">Uncharacterized protein</fullName>
    </submittedName>
</protein>
<dbReference type="Proteomes" id="UP000198211">
    <property type="component" value="Unassembled WGS sequence"/>
</dbReference>
<proteinExistence type="predicted"/>